<dbReference type="PANTHER" id="PTHR30466">
    <property type="entry name" value="FLAVIN REDUCTASE"/>
    <property type="match status" value="1"/>
</dbReference>
<evidence type="ECO:0000313" key="4">
    <source>
        <dbReference type="Proteomes" id="UP001597097"/>
    </source>
</evidence>
<evidence type="ECO:0000313" key="3">
    <source>
        <dbReference type="EMBL" id="MFD1539805.1"/>
    </source>
</evidence>
<sequence length="174" mass="18384">MSATVAPDVFREAMSRLAGAVNVIATGFSDDDSSGPRGMTATAVCSLCAEPPSLIACLHRDAGTAVLALRLGVFSVNVLTEQHLELARTFAGAERFGADRFTVGTWERGRLGVPVLADALVSFECRVAQAYTHGTHTVLIGGIEIVRAASTDEPLVFHARRFVGLGADLERRSA</sequence>
<dbReference type="PANTHER" id="PTHR30466:SF1">
    <property type="entry name" value="FMN REDUCTASE (NADH) RUTF"/>
    <property type="match status" value="1"/>
</dbReference>
<keyword evidence="1 3" id="KW-0560">Oxidoreductase</keyword>
<name>A0ABW4GBF8_9ACTN</name>
<dbReference type="InterPro" id="IPR050268">
    <property type="entry name" value="NADH-dep_flavin_reductase"/>
</dbReference>
<evidence type="ECO:0000256" key="1">
    <source>
        <dbReference type="ARBA" id="ARBA00023002"/>
    </source>
</evidence>
<gene>
    <name evidence="3" type="ORF">ACFSJ0_22315</name>
</gene>
<dbReference type="InterPro" id="IPR002563">
    <property type="entry name" value="Flavin_Rdtase-like_dom"/>
</dbReference>
<feature type="domain" description="Flavin reductase like" evidence="2">
    <location>
        <begin position="14"/>
        <end position="164"/>
    </location>
</feature>
<dbReference type="SMART" id="SM00903">
    <property type="entry name" value="Flavin_Reduct"/>
    <property type="match status" value="1"/>
</dbReference>
<proteinExistence type="predicted"/>
<protein>
    <submittedName>
        <fullName evidence="3">Flavin reductase family protein</fullName>
        <ecNumber evidence="3">1.-.-.-</ecNumber>
    </submittedName>
</protein>
<dbReference type="GO" id="GO:0016491">
    <property type="term" value="F:oxidoreductase activity"/>
    <property type="evidence" value="ECO:0007669"/>
    <property type="project" value="UniProtKB-KW"/>
</dbReference>
<keyword evidence="4" id="KW-1185">Reference proteome</keyword>
<dbReference type="Proteomes" id="UP001597097">
    <property type="component" value="Unassembled WGS sequence"/>
</dbReference>
<organism evidence="3 4">
    <name type="scientific">Nonomuraea guangzhouensis</name>
    <dbReference type="NCBI Taxonomy" id="1291555"/>
    <lineage>
        <taxon>Bacteria</taxon>
        <taxon>Bacillati</taxon>
        <taxon>Actinomycetota</taxon>
        <taxon>Actinomycetes</taxon>
        <taxon>Streptosporangiales</taxon>
        <taxon>Streptosporangiaceae</taxon>
        <taxon>Nonomuraea</taxon>
    </lineage>
</organism>
<dbReference type="EMBL" id="JBHUCM010000018">
    <property type="protein sequence ID" value="MFD1539805.1"/>
    <property type="molecule type" value="Genomic_DNA"/>
</dbReference>
<evidence type="ECO:0000259" key="2">
    <source>
        <dbReference type="SMART" id="SM00903"/>
    </source>
</evidence>
<dbReference type="RefSeq" id="WP_219533461.1">
    <property type="nucleotide sequence ID" value="NZ_JAHKRM010000018.1"/>
</dbReference>
<accession>A0ABW4GBF8</accession>
<dbReference type="EC" id="1.-.-.-" evidence="3"/>
<reference evidence="4" key="1">
    <citation type="journal article" date="2019" name="Int. J. Syst. Evol. Microbiol.">
        <title>The Global Catalogue of Microorganisms (GCM) 10K type strain sequencing project: providing services to taxonomists for standard genome sequencing and annotation.</title>
        <authorList>
            <consortium name="The Broad Institute Genomics Platform"/>
            <consortium name="The Broad Institute Genome Sequencing Center for Infectious Disease"/>
            <person name="Wu L."/>
            <person name="Ma J."/>
        </authorList>
    </citation>
    <scope>NUCLEOTIDE SEQUENCE [LARGE SCALE GENOMIC DNA]</scope>
    <source>
        <strain evidence="4">CGMCC 1.15399</strain>
    </source>
</reference>
<comment type="caution">
    <text evidence="3">The sequence shown here is derived from an EMBL/GenBank/DDBJ whole genome shotgun (WGS) entry which is preliminary data.</text>
</comment>
<dbReference type="Pfam" id="PF01613">
    <property type="entry name" value="Flavin_Reduct"/>
    <property type="match status" value="1"/>
</dbReference>